<protein>
    <recommendedName>
        <fullName evidence="2">GGDEF domain-containing protein</fullName>
    </recommendedName>
</protein>
<gene>
    <name evidence="3" type="ORF">MoryE10_15110</name>
</gene>
<evidence type="ECO:0000313" key="3">
    <source>
        <dbReference type="EMBL" id="BBL70905.1"/>
    </source>
</evidence>
<keyword evidence="1" id="KW-0472">Membrane</keyword>
<feature type="domain" description="GGDEF" evidence="2">
    <location>
        <begin position="148"/>
        <end position="283"/>
    </location>
</feature>
<keyword evidence="4" id="KW-1185">Reference proteome</keyword>
<keyword evidence="1" id="KW-1133">Transmembrane helix</keyword>
<feature type="transmembrane region" description="Helical" evidence="1">
    <location>
        <begin position="35"/>
        <end position="53"/>
    </location>
</feature>
<evidence type="ECO:0000259" key="2">
    <source>
        <dbReference type="PROSITE" id="PS50887"/>
    </source>
</evidence>
<evidence type="ECO:0000256" key="1">
    <source>
        <dbReference type="SAM" id="Phobius"/>
    </source>
</evidence>
<reference evidence="3" key="1">
    <citation type="submission" date="2019-06" db="EMBL/GenBank/DDBJ databases">
        <title>Complete genome sequence of Methylogaea oryzae strain JCM16910.</title>
        <authorList>
            <person name="Asakawa S."/>
        </authorList>
    </citation>
    <scope>NUCLEOTIDE SEQUENCE</scope>
    <source>
        <strain evidence="3">E10</strain>
    </source>
</reference>
<feature type="transmembrane region" description="Helical" evidence="1">
    <location>
        <begin position="60"/>
        <end position="79"/>
    </location>
</feature>
<dbReference type="SMART" id="SM00267">
    <property type="entry name" value="GGDEF"/>
    <property type="match status" value="1"/>
</dbReference>
<dbReference type="KEGG" id="moz:MoryE10_15110"/>
<proteinExistence type="predicted"/>
<organism evidence="3 4">
    <name type="scientific">Methylogaea oryzae</name>
    <dbReference type="NCBI Taxonomy" id="1295382"/>
    <lineage>
        <taxon>Bacteria</taxon>
        <taxon>Pseudomonadati</taxon>
        <taxon>Pseudomonadota</taxon>
        <taxon>Gammaproteobacteria</taxon>
        <taxon>Methylococcales</taxon>
        <taxon>Methylococcaceae</taxon>
        <taxon>Methylogaea</taxon>
    </lineage>
</organism>
<feature type="transmembrane region" description="Helical" evidence="1">
    <location>
        <begin position="85"/>
        <end position="105"/>
    </location>
</feature>
<dbReference type="Pfam" id="PF00990">
    <property type="entry name" value="GGDEF"/>
    <property type="match status" value="1"/>
</dbReference>
<keyword evidence="1" id="KW-0812">Transmembrane</keyword>
<evidence type="ECO:0000313" key="4">
    <source>
        <dbReference type="Proteomes" id="UP000824988"/>
    </source>
</evidence>
<accession>A0A8D5AMA1</accession>
<sequence length="294" mass="30965">MAPRIRPLRDKEFALLCATLALALAGVIDDAGGGQLHVAYVYAAAVVLAAWHAGSVWGIVLSLASAISGTLAGLTAAQASGQLPLLAANQALALGFFLGVVFLTAKWKTASLRRALLQRTDRLTGLMSEYAFKEYFADEIGKLGRTNGSLVVLCIEWEPEDNAAVGRRVADDLDYGVARAVRMAVRKTDRTARLGRARFAVLLWDVAAEYVVPTTEKIYKQIALGACGLSKPLKFAIGAVPYAQPVETHLAALTAATQALENAQDLALAARQSGGQVQLACAPVAAPPADRKAA</sequence>
<dbReference type="AlphaFoldDB" id="A0A8D5AMA1"/>
<dbReference type="EMBL" id="AP019782">
    <property type="protein sequence ID" value="BBL70905.1"/>
    <property type="molecule type" value="Genomic_DNA"/>
</dbReference>
<dbReference type="Proteomes" id="UP000824988">
    <property type="component" value="Chromosome"/>
</dbReference>
<dbReference type="InterPro" id="IPR000160">
    <property type="entry name" value="GGDEF_dom"/>
</dbReference>
<dbReference type="PROSITE" id="PS50887">
    <property type="entry name" value="GGDEF"/>
    <property type="match status" value="1"/>
</dbReference>
<name>A0A8D5AMA1_9GAMM</name>